<evidence type="ECO:0000256" key="2">
    <source>
        <dbReference type="ARBA" id="ARBA00023015"/>
    </source>
</evidence>
<reference evidence="9" key="1">
    <citation type="submission" date="2022-09" db="EMBL/GenBank/DDBJ databases">
        <title>Whole genome shotgun sequence of Streptomyces albidoflavus NBRC 12854.</title>
        <authorList>
            <person name="Komaki H."/>
            <person name="Tamura T."/>
        </authorList>
    </citation>
    <scope>NUCLEOTIDE SEQUENCE</scope>
    <source>
        <strain evidence="9">NBRC 12854</strain>
    </source>
</reference>
<evidence type="ECO:0000256" key="4">
    <source>
        <dbReference type="ARBA" id="ARBA00023163"/>
    </source>
</evidence>
<feature type="compositionally biased region" description="Basic residues" evidence="5">
    <location>
        <begin position="16"/>
        <end position="27"/>
    </location>
</feature>
<organism evidence="9 10">
    <name type="scientific">Streptomyces albidoflavus</name>
    <dbReference type="NCBI Taxonomy" id="1886"/>
    <lineage>
        <taxon>Bacteria</taxon>
        <taxon>Bacillati</taxon>
        <taxon>Actinomycetota</taxon>
        <taxon>Actinomycetes</taxon>
        <taxon>Kitasatosporales</taxon>
        <taxon>Streptomycetaceae</taxon>
        <taxon>Streptomyces</taxon>
        <taxon>Streptomyces albidoflavus group</taxon>
    </lineage>
</organism>
<feature type="compositionally biased region" description="Low complexity" evidence="5">
    <location>
        <begin position="571"/>
        <end position="585"/>
    </location>
</feature>
<dbReference type="GO" id="GO:0016987">
    <property type="term" value="F:sigma factor activity"/>
    <property type="evidence" value="ECO:0007669"/>
    <property type="project" value="UniProtKB-KW"/>
</dbReference>
<feature type="region of interest" description="Disordered" evidence="5">
    <location>
        <begin position="1"/>
        <end position="41"/>
    </location>
</feature>
<protein>
    <recommendedName>
        <fullName evidence="11">Alanine-rich protein</fullName>
    </recommendedName>
</protein>
<dbReference type="InterPro" id="IPR024361">
    <property type="entry name" value="BACON"/>
</dbReference>
<dbReference type="GO" id="GO:0006352">
    <property type="term" value="P:DNA-templated transcription initiation"/>
    <property type="evidence" value="ECO:0007669"/>
    <property type="project" value="InterPro"/>
</dbReference>
<evidence type="ECO:0000256" key="1">
    <source>
        <dbReference type="ARBA" id="ARBA00010641"/>
    </source>
</evidence>
<name>A0AA37BZC0_9ACTN</name>
<dbReference type="SUPFAM" id="SSF88659">
    <property type="entry name" value="Sigma3 and sigma4 domains of RNA polymerase sigma factors"/>
    <property type="match status" value="1"/>
</dbReference>
<accession>A0AA37BZC0</accession>
<evidence type="ECO:0000313" key="9">
    <source>
        <dbReference type="EMBL" id="GHI47663.1"/>
    </source>
</evidence>
<sequence>MSSRTDRPTHPTGAPRAHRAPASRKAGKPAQAAVTAAAGGQGDDAHLDGLFTYCLSILHDHDLAHSALAEVVALAARNSSRPTRGPAGRRAWLYALARWVCLRELAEAQAGRPPAHAPRERRRAPDELRAAELARLAWPEAAGTSPEQREALELSVRHGLSPEEIAAVLGADPAATRTLLAAASCEVERTRAALSVVERGTCPSVARLTGDRRVLLSTALRTELVRHVDDCPRCRRAAERAEAAAPWPGTARPVPGPLPLVAPDRGALAAAFPSGVRSHRVVRTAPRFNREGFPMDPRDRAARRERMRARAVTTTLVATVVAAPVLALWAAYRGAPETGEAEGGRPVAASESGDPDAGHGPGADGHYENTGSARPSDRPDVSVEVTTPGTPPEGSAHGPLAVEARHTRDGTLITLTATGTAPVDWSARAGSAWLRLSRTSGTLAPGETVMLRVFVDAGREPRGHWSARIAIGPHGAVVTVRGYGSTPGTPGTPGPPNPGTTQPGPGGPGPTDPGTPKPTDPGPTDPGPTDPGPTDPGPTDPGPTDPGPTDPGPTDPGPIPSEPGPSDPEPSESGPSEPGQGDSGG</sequence>
<dbReference type="EMBL" id="BNDZ01000005">
    <property type="protein sequence ID" value="GHI47663.1"/>
    <property type="molecule type" value="Genomic_DNA"/>
</dbReference>
<feature type="region of interest" description="Disordered" evidence="5">
    <location>
        <begin position="337"/>
        <end position="399"/>
    </location>
</feature>
<keyword evidence="3" id="KW-0731">Sigma factor</keyword>
<dbReference type="InterPro" id="IPR036388">
    <property type="entry name" value="WH-like_DNA-bd_sf"/>
</dbReference>
<dbReference type="RefSeq" id="WP_129826674.1">
    <property type="nucleotide sequence ID" value="NZ_BNDZ01000005.1"/>
</dbReference>
<dbReference type="Gene3D" id="1.10.1740.10">
    <property type="match status" value="1"/>
</dbReference>
<evidence type="ECO:0000256" key="6">
    <source>
        <dbReference type="SAM" id="Phobius"/>
    </source>
</evidence>
<dbReference type="GO" id="GO:0003677">
    <property type="term" value="F:DNA binding"/>
    <property type="evidence" value="ECO:0007669"/>
    <property type="project" value="InterPro"/>
</dbReference>
<feature type="compositionally biased region" description="Low complexity" evidence="5">
    <location>
        <begin position="28"/>
        <end position="38"/>
    </location>
</feature>
<dbReference type="Proteomes" id="UP001051844">
    <property type="component" value="Unassembled WGS sequence"/>
</dbReference>
<dbReference type="Pfam" id="PF19190">
    <property type="entry name" value="BACON_2"/>
    <property type="match status" value="1"/>
</dbReference>
<keyword evidence="4" id="KW-0804">Transcription</keyword>
<keyword evidence="2" id="KW-0805">Transcription regulation</keyword>
<evidence type="ECO:0000259" key="7">
    <source>
        <dbReference type="Pfam" id="PF08281"/>
    </source>
</evidence>
<evidence type="ECO:0008006" key="11">
    <source>
        <dbReference type="Google" id="ProtNLM"/>
    </source>
</evidence>
<gene>
    <name evidence="9" type="ORF">ScoT_38370</name>
</gene>
<keyword evidence="6" id="KW-0472">Membrane</keyword>
<feature type="transmembrane region" description="Helical" evidence="6">
    <location>
        <begin position="311"/>
        <end position="332"/>
    </location>
</feature>
<feature type="compositionally biased region" description="Pro residues" evidence="5">
    <location>
        <begin position="505"/>
        <end position="568"/>
    </location>
</feature>
<dbReference type="Pfam" id="PF08281">
    <property type="entry name" value="Sigma70_r4_2"/>
    <property type="match status" value="1"/>
</dbReference>
<dbReference type="AlphaFoldDB" id="A0AA37BZC0"/>
<evidence type="ECO:0000256" key="5">
    <source>
        <dbReference type="SAM" id="MobiDB-lite"/>
    </source>
</evidence>
<evidence type="ECO:0000313" key="10">
    <source>
        <dbReference type="Proteomes" id="UP001051844"/>
    </source>
</evidence>
<feature type="domain" description="BACON" evidence="8">
    <location>
        <begin position="409"/>
        <end position="468"/>
    </location>
</feature>
<evidence type="ECO:0000256" key="3">
    <source>
        <dbReference type="ARBA" id="ARBA00023082"/>
    </source>
</evidence>
<keyword evidence="6" id="KW-1133">Transmembrane helix</keyword>
<feature type="region of interest" description="Disordered" evidence="5">
    <location>
        <begin position="480"/>
        <end position="585"/>
    </location>
</feature>
<dbReference type="Gene3D" id="1.10.10.10">
    <property type="entry name" value="Winged helix-like DNA-binding domain superfamily/Winged helix DNA-binding domain"/>
    <property type="match status" value="1"/>
</dbReference>
<comment type="similarity">
    <text evidence="1">Belongs to the sigma-70 factor family. ECF subfamily.</text>
</comment>
<dbReference type="InterPro" id="IPR013324">
    <property type="entry name" value="RNA_pol_sigma_r3/r4-like"/>
</dbReference>
<proteinExistence type="inferred from homology"/>
<dbReference type="InterPro" id="IPR013249">
    <property type="entry name" value="RNA_pol_sigma70_r4_t2"/>
</dbReference>
<evidence type="ECO:0000259" key="8">
    <source>
        <dbReference type="Pfam" id="PF19190"/>
    </source>
</evidence>
<keyword evidence="6" id="KW-0812">Transmembrane</keyword>
<feature type="domain" description="RNA polymerase sigma factor 70 region 4 type 2" evidence="7">
    <location>
        <begin position="145"/>
        <end position="183"/>
    </location>
</feature>
<comment type="caution">
    <text evidence="9">The sequence shown here is derived from an EMBL/GenBank/DDBJ whole genome shotgun (WGS) entry which is preliminary data.</text>
</comment>